<dbReference type="Gene3D" id="2.120.10.80">
    <property type="entry name" value="Kelch-type beta propeller"/>
    <property type="match status" value="1"/>
</dbReference>
<gene>
    <name evidence="2" type="ORF">ENX07_01375</name>
</gene>
<name>A0A7C3YRZ8_UNCW3</name>
<evidence type="ECO:0000256" key="1">
    <source>
        <dbReference type="SAM" id="SignalP"/>
    </source>
</evidence>
<accession>A0A7C3YRZ8</accession>
<evidence type="ECO:0000313" key="2">
    <source>
        <dbReference type="EMBL" id="HGE98713.1"/>
    </source>
</evidence>
<feature type="signal peptide" evidence="1">
    <location>
        <begin position="1"/>
        <end position="18"/>
    </location>
</feature>
<organism evidence="2">
    <name type="scientific">candidate division WOR-3 bacterium</name>
    <dbReference type="NCBI Taxonomy" id="2052148"/>
    <lineage>
        <taxon>Bacteria</taxon>
        <taxon>Bacteria division WOR-3</taxon>
    </lineage>
</organism>
<keyword evidence="1" id="KW-0732">Signal</keyword>
<protein>
    <submittedName>
        <fullName evidence="2">T9SS type A sorting domain-containing protein</fullName>
    </submittedName>
</protein>
<reference evidence="2" key="1">
    <citation type="journal article" date="2020" name="mSystems">
        <title>Genome- and Community-Level Interaction Insights into Carbon Utilization and Element Cycling Functions of Hydrothermarchaeota in Hydrothermal Sediment.</title>
        <authorList>
            <person name="Zhou Z."/>
            <person name="Liu Y."/>
            <person name="Xu W."/>
            <person name="Pan J."/>
            <person name="Luo Z.H."/>
            <person name="Li M."/>
        </authorList>
    </citation>
    <scope>NUCLEOTIDE SEQUENCE [LARGE SCALE GENOMIC DNA]</scope>
    <source>
        <strain evidence="2">SpSt-906</strain>
    </source>
</reference>
<dbReference type="InterPro" id="IPR015915">
    <property type="entry name" value="Kelch-typ_b-propeller"/>
</dbReference>
<sequence>MKRISLFLLVLGLGFTFAENKEWCGTQEAVRLFKSGIKLARPILSGPVSYVERTNFRVHYTTSGSDATTPAYAESTANYIEYSWRKQVDTLGWIAPPPDGGEGGDDRYDIYIQGLQEGIMGYCAPEFYYSNPYPDGATSYIGIDNNLSFRDLRIVCAHEFNHASQNRYSYLEGNWWQENCATWMEDVCYDGINQYLDYFNWSIDPLDSPHKPITCDEDLYEYAGCLWPMFLAERYGINCPRIAWVKMGEISGENTLSGINSALANFSANLTNALKEYGVWRYFTGSRADPTYHFSESNLMPTSRILRSHSSYPAFGDQGSYAPSGPGGTNYIQFSSGGTNYLRTIFDGQDSYLWSASAIGYKAPPSDTYEFILNYPQARGFRTVPFSTHSHIALVTTVSQWESPANNLNFAYNCSLKTMVYNRDVGIAAILSPPERVKRDSQFSPRVLVENYGQTSASFLVKFAIFHPSAETIYQDSASVNNLPRDGWQEVQFRPTNISQIGSYSVIAQTKFNDDEYPNNDQLTKSLNIYSPITGWERIAEVPLSPDGKRVKSGGGMAIIDDTTIFILKGNNQPSLYRFNPRNNSITFIGTLRYGGEDLKVKRGGFLLAGGDYLFFVPGGNKNFFYRSLKTAPLSLTALNQIPGVGLKGGTGMVYCEKGGDGYIYLLKGSKSRDFYLYDVKNGNWQVKQPAPVYASPDKGYPIGSGITFDGNRTIYCLRAKYNELYKYDIVGDTWYSRFIQILPFIHPAVGRKKYVKEGGAIAYGSDKVYFFKGGNSNEFWAFDIVNNSWLPLQFLPSGSENKGVKGGGFLIYHKGYLFALKGNNTSGIWCYTGEELLARGSIFLDELPIKRKEEKGRFNLFSGEIKIYDSSGRLINLSNKLAPGIYIIERSQGGKERKKVVVVR</sequence>
<dbReference type="NCBIfam" id="NF045524">
    <property type="entry name" value="MXAN_6640_HExxH"/>
    <property type="match status" value="1"/>
</dbReference>
<proteinExistence type="predicted"/>
<dbReference type="EMBL" id="DTMQ01000009">
    <property type="protein sequence ID" value="HGE98713.1"/>
    <property type="molecule type" value="Genomic_DNA"/>
</dbReference>
<dbReference type="AlphaFoldDB" id="A0A7C3YRZ8"/>
<feature type="chain" id="PRO_5027710213" evidence="1">
    <location>
        <begin position="19"/>
        <end position="905"/>
    </location>
</feature>
<comment type="caution">
    <text evidence="2">The sequence shown here is derived from an EMBL/GenBank/DDBJ whole genome shotgun (WGS) entry which is preliminary data.</text>
</comment>
<dbReference type="SUPFAM" id="SSF117281">
    <property type="entry name" value="Kelch motif"/>
    <property type="match status" value="1"/>
</dbReference>